<dbReference type="InterPro" id="IPR014710">
    <property type="entry name" value="RmlC-like_jellyroll"/>
</dbReference>
<sequence length="218" mass="24197">MLNMDFSKRVVIDTASQPWVDSPASGVRRKPLEREARESGHVTSIVEYLPGASFSQHAHPHGEEILVLEGVFSDETGDYGAGTYLRNPPGSRHTPFSEQGCIILVKLNQFAEDDSQFVRIDTTQSTWDKCGEKLEVMVLHKHANEQVALIRWAGADSYHSHGHFGGEEIFVLEGELKDDLGTYPAGTWTRSPHGSQHEPYVSGATTLWFKSGHLPEAQ</sequence>
<dbReference type="SUPFAM" id="SSF51182">
    <property type="entry name" value="RmlC-like cupins"/>
    <property type="match status" value="2"/>
</dbReference>
<dbReference type="EMBL" id="JAKRRY010000015">
    <property type="protein sequence ID" value="MCW8346786.1"/>
    <property type="molecule type" value="Genomic_DNA"/>
</dbReference>
<dbReference type="CDD" id="cd20303">
    <property type="entry name" value="cupin_ChrR_1"/>
    <property type="match status" value="2"/>
</dbReference>
<comment type="caution">
    <text evidence="2">The sequence shown here is derived from an EMBL/GenBank/DDBJ whole genome shotgun (WGS) entry which is preliminary data.</text>
</comment>
<gene>
    <name evidence="2" type="ORF">MD535_12345</name>
</gene>
<feature type="domain" description="ChrR-like cupin" evidence="1">
    <location>
        <begin position="117"/>
        <end position="213"/>
    </location>
</feature>
<dbReference type="Gene3D" id="2.60.120.10">
    <property type="entry name" value="Jelly Rolls"/>
    <property type="match status" value="1"/>
</dbReference>
<evidence type="ECO:0000313" key="3">
    <source>
        <dbReference type="Proteomes" id="UP001155587"/>
    </source>
</evidence>
<keyword evidence="3" id="KW-1185">Reference proteome</keyword>
<feature type="domain" description="ChrR-like cupin" evidence="1">
    <location>
        <begin position="8"/>
        <end position="111"/>
    </location>
</feature>
<name>A0A9X3CP45_9VIBR</name>
<dbReference type="InterPro" id="IPR025979">
    <property type="entry name" value="ChrR-like_cupin_dom"/>
</dbReference>
<dbReference type="InterPro" id="IPR011051">
    <property type="entry name" value="RmlC_Cupin_sf"/>
</dbReference>
<organism evidence="2 3">
    <name type="scientific">Vibrio qingdaonensis</name>
    <dbReference type="NCBI Taxonomy" id="2829491"/>
    <lineage>
        <taxon>Bacteria</taxon>
        <taxon>Pseudomonadati</taxon>
        <taxon>Pseudomonadota</taxon>
        <taxon>Gammaproteobacteria</taxon>
        <taxon>Vibrionales</taxon>
        <taxon>Vibrionaceae</taxon>
        <taxon>Vibrio</taxon>
    </lineage>
</organism>
<evidence type="ECO:0000313" key="2">
    <source>
        <dbReference type="EMBL" id="MCW8346786.1"/>
    </source>
</evidence>
<dbReference type="Pfam" id="PF12973">
    <property type="entry name" value="Cupin_7"/>
    <property type="match status" value="2"/>
</dbReference>
<dbReference type="RefSeq" id="WP_265675327.1">
    <property type="nucleotide sequence ID" value="NZ_JAKRRY010000015.1"/>
</dbReference>
<dbReference type="Proteomes" id="UP001155587">
    <property type="component" value="Unassembled WGS sequence"/>
</dbReference>
<dbReference type="AlphaFoldDB" id="A0A9X3CP45"/>
<evidence type="ECO:0000259" key="1">
    <source>
        <dbReference type="Pfam" id="PF12973"/>
    </source>
</evidence>
<accession>A0A9X3CP45</accession>
<protein>
    <submittedName>
        <fullName evidence="2">Cupin domain-containing protein</fullName>
    </submittedName>
</protein>
<proteinExistence type="predicted"/>
<reference evidence="2" key="1">
    <citation type="submission" date="2022-02" db="EMBL/GenBank/DDBJ databases">
        <title>Vibrio sp. nov, a new bacterium isolated from seawater.</title>
        <authorList>
            <person name="Yuan Y."/>
        </authorList>
    </citation>
    <scope>NUCLEOTIDE SEQUENCE</scope>
    <source>
        <strain evidence="2">ZSDZ65</strain>
    </source>
</reference>